<dbReference type="EMBL" id="AM920427">
    <property type="protein sequence ID" value="CAP80887.1"/>
    <property type="molecule type" value="Genomic_DNA"/>
</dbReference>
<evidence type="ECO:0000313" key="1">
    <source>
        <dbReference type="EMBL" id="CAP80887.1"/>
    </source>
</evidence>
<reference evidence="1 2" key="1">
    <citation type="journal article" date="2008" name="Nat. Biotechnol.">
        <title>Genome sequencing and analysis of the filamentous fungus Penicillium chrysogenum.</title>
        <authorList>
            <person name="van den Berg M.A."/>
            <person name="Albang R."/>
            <person name="Albermann K."/>
            <person name="Badger J.H."/>
            <person name="Daran J.-M."/>
            <person name="Driessen A.J.M."/>
            <person name="Garcia-Estrada C."/>
            <person name="Fedorova N.D."/>
            <person name="Harris D.M."/>
            <person name="Heijne W.H.M."/>
            <person name="Joardar V.S."/>
            <person name="Kiel J.A.K.W."/>
            <person name="Kovalchuk A."/>
            <person name="Martin J.F."/>
            <person name="Nierman W.C."/>
            <person name="Nijland J.G."/>
            <person name="Pronk J.T."/>
            <person name="Roubos J.A."/>
            <person name="van der Klei I.J."/>
            <person name="van Peij N.N.M.E."/>
            <person name="Veenhuis M."/>
            <person name="von Doehren H."/>
            <person name="Wagner C."/>
            <person name="Wortman J.R."/>
            <person name="Bovenberg R.A.L."/>
        </authorList>
    </citation>
    <scope>NUCLEOTIDE SEQUENCE [LARGE SCALE GENOMIC DNA]</scope>
    <source>
        <strain evidence="2">ATCC 28089 / DSM 1075 / NRRL 1951 / Wisconsin 54-1255</strain>
    </source>
</reference>
<dbReference type="BioCyc" id="PCHR:PC12G12600-MONOMER"/>
<gene>
    <name evidence="1" type="ORF">Pc12g12600</name>
    <name evidence="1" type="ORF">PCH_Pc12g12600</name>
</gene>
<name>B6GYY3_PENRW</name>
<dbReference type="Proteomes" id="UP000000724">
    <property type="component" value="Contig Pc00c12"/>
</dbReference>
<evidence type="ECO:0000313" key="2">
    <source>
        <dbReference type="Proteomes" id="UP000000724"/>
    </source>
</evidence>
<dbReference type="VEuPathDB" id="FungiDB:PCH_Pc12g12600"/>
<accession>B6GYY3</accession>
<proteinExistence type="predicted"/>
<dbReference type="AlphaFoldDB" id="B6GYY3"/>
<dbReference type="HOGENOM" id="CLU_3414326_0_0_1"/>
<protein>
    <submittedName>
        <fullName evidence="1">Pc12g12600 protein</fullName>
    </submittedName>
</protein>
<organism evidence="1 2">
    <name type="scientific">Penicillium rubens (strain ATCC 28089 / DSM 1075 / NRRL 1951 / Wisconsin 54-1255)</name>
    <name type="common">Penicillium chrysogenum</name>
    <dbReference type="NCBI Taxonomy" id="500485"/>
    <lineage>
        <taxon>Eukaryota</taxon>
        <taxon>Fungi</taxon>
        <taxon>Dikarya</taxon>
        <taxon>Ascomycota</taxon>
        <taxon>Pezizomycotina</taxon>
        <taxon>Eurotiomycetes</taxon>
        <taxon>Eurotiomycetidae</taxon>
        <taxon>Eurotiales</taxon>
        <taxon>Aspergillaceae</taxon>
        <taxon>Penicillium</taxon>
        <taxon>Penicillium chrysogenum species complex</taxon>
    </lineage>
</organism>
<keyword evidence="2" id="KW-1185">Reference proteome</keyword>
<sequence length="28" mass="3096">PTQVTRLQLLTTENLDISAADIAAWQRA</sequence>